<keyword evidence="4" id="KW-1185">Reference proteome</keyword>
<dbReference type="Proteomes" id="UP001367676">
    <property type="component" value="Unassembled WGS sequence"/>
</dbReference>
<evidence type="ECO:0000313" key="3">
    <source>
        <dbReference type="EMBL" id="KAK7590187.1"/>
    </source>
</evidence>
<proteinExistence type="predicted"/>
<dbReference type="AlphaFoldDB" id="A0AAN9TTC6"/>
<feature type="region of interest" description="Disordered" evidence="1">
    <location>
        <begin position="37"/>
        <end position="73"/>
    </location>
</feature>
<comment type="caution">
    <text evidence="3">The sequence shown here is derived from an EMBL/GenBank/DDBJ whole genome shotgun (WGS) entry which is preliminary data.</text>
</comment>
<organism evidence="3 4">
    <name type="scientific">Parthenolecanium corni</name>
    <dbReference type="NCBI Taxonomy" id="536013"/>
    <lineage>
        <taxon>Eukaryota</taxon>
        <taxon>Metazoa</taxon>
        <taxon>Ecdysozoa</taxon>
        <taxon>Arthropoda</taxon>
        <taxon>Hexapoda</taxon>
        <taxon>Insecta</taxon>
        <taxon>Pterygota</taxon>
        <taxon>Neoptera</taxon>
        <taxon>Paraneoptera</taxon>
        <taxon>Hemiptera</taxon>
        <taxon>Sternorrhyncha</taxon>
        <taxon>Coccoidea</taxon>
        <taxon>Coccidae</taxon>
        <taxon>Parthenolecanium</taxon>
    </lineage>
</organism>
<name>A0AAN9TTC6_9HEMI</name>
<evidence type="ECO:0000313" key="4">
    <source>
        <dbReference type="Proteomes" id="UP001367676"/>
    </source>
</evidence>
<feature type="chain" id="PRO_5042892885" evidence="2">
    <location>
        <begin position="24"/>
        <end position="111"/>
    </location>
</feature>
<reference evidence="3 4" key="1">
    <citation type="submission" date="2024-03" db="EMBL/GenBank/DDBJ databases">
        <title>Adaptation during the transition from Ophiocordyceps entomopathogen to insect associate is accompanied by gene loss and intensified selection.</title>
        <authorList>
            <person name="Ward C.M."/>
            <person name="Onetto C.A."/>
            <person name="Borneman A.R."/>
        </authorList>
    </citation>
    <scope>NUCLEOTIDE SEQUENCE [LARGE SCALE GENOMIC DNA]</scope>
    <source>
        <strain evidence="3">AWRI1</strain>
        <tissue evidence="3">Single Adult Female</tissue>
    </source>
</reference>
<accession>A0AAN9TTC6</accession>
<feature type="signal peptide" evidence="2">
    <location>
        <begin position="1"/>
        <end position="23"/>
    </location>
</feature>
<protein>
    <submittedName>
        <fullName evidence="3">Uncharacterized protein</fullName>
    </submittedName>
</protein>
<gene>
    <name evidence="3" type="ORF">V9T40_001800</name>
</gene>
<evidence type="ECO:0000256" key="1">
    <source>
        <dbReference type="SAM" id="MobiDB-lite"/>
    </source>
</evidence>
<keyword evidence="2" id="KW-0732">Signal</keyword>
<evidence type="ECO:0000256" key="2">
    <source>
        <dbReference type="SAM" id="SignalP"/>
    </source>
</evidence>
<sequence>MNFIKFALVAISCSMLLFGKALGQFDKFPLFFDELQQSGPSNNAARDPREDTGPVRFPQSPAGPSETSGVQPGVSRFGFVPPAAARGRSVVGAADDNAANGPNAGQFFQVK</sequence>
<dbReference type="EMBL" id="JBBCAQ010000022">
    <property type="protein sequence ID" value="KAK7590187.1"/>
    <property type="molecule type" value="Genomic_DNA"/>
</dbReference>